<reference evidence="2" key="1">
    <citation type="submission" date="2023-06" db="EMBL/GenBank/DDBJ databases">
        <title>Gordonia sp. nov. and Pseudochrobactrum sp. nov., two species isolated from the burying beetle Nicrophorus vespilloides.</title>
        <authorList>
            <person name="Poehlein A."/>
            <person name="Guzman J."/>
            <person name="Daniel R."/>
            <person name="Vilcinskas A."/>
        </authorList>
    </citation>
    <scope>NUCLEOTIDE SEQUENCE</scope>
    <source>
        <strain evidence="2">MP11Mi</strain>
    </source>
</reference>
<organism evidence="2">
    <name type="scientific">Gordonia sp. MP11Mi</name>
    <dbReference type="NCBI Taxonomy" id="3022769"/>
    <lineage>
        <taxon>Bacteria</taxon>
        <taxon>Bacillati</taxon>
        <taxon>Actinomycetota</taxon>
        <taxon>Actinomycetes</taxon>
        <taxon>Mycobacteriales</taxon>
        <taxon>Gordoniaceae</taxon>
        <taxon>Gordonia</taxon>
    </lineage>
</organism>
<accession>A0AA97CVI4</accession>
<gene>
    <name evidence="2" type="ORF">MP11Mi_10560</name>
</gene>
<evidence type="ECO:0000313" key="2">
    <source>
        <dbReference type="EMBL" id="WOC11975.1"/>
    </source>
</evidence>
<protein>
    <submittedName>
        <fullName evidence="2">Uncharacterized protein</fullName>
    </submittedName>
</protein>
<dbReference type="EMBL" id="CP128986">
    <property type="protein sequence ID" value="WOC11975.1"/>
    <property type="molecule type" value="Genomic_DNA"/>
</dbReference>
<dbReference type="AlphaFoldDB" id="A0AA97CVI4"/>
<proteinExistence type="predicted"/>
<dbReference type="Gene3D" id="1.10.150.130">
    <property type="match status" value="1"/>
</dbReference>
<dbReference type="InterPro" id="IPR010998">
    <property type="entry name" value="Integrase_recombinase_N"/>
</dbReference>
<name>A0AA97CVI4_9ACTN</name>
<sequence>MKSADPRPSGKTIQNKHAFLSGALKAAAVAGKIGRNPCDGQRISRTEKREMVFLSRPATDLVRGPVPTAASQEEGYSTETLVEGVSPLHIGDLICLSFQDSKPGDVILLFVFVASTA</sequence>
<evidence type="ECO:0000256" key="1">
    <source>
        <dbReference type="ARBA" id="ARBA00023125"/>
    </source>
</evidence>
<dbReference type="GO" id="GO:0003677">
    <property type="term" value="F:DNA binding"/>
    <property type="evidence" value="ECO:0007669"/>
    <property type="project" value="UniProtKB-KW"/>
</dbReference>
<keyword evidence="1" id="KW-0238">DNA-binding</keyword>